<dbReference type="CDD" id="cd09124">
    <property type="entry name" value="PLDc_like_TrmB_middle"/>
    <property type="match status" value="1"/>
</dbReference>
<accession>A0A921I2P8</accession>
<evidence type="ECO:0000313" key="3">
    <source>
        <dbReference type="Proteomes" id="UP000769156"/>
    </source>
</evidence>
<dbReference type="Proteomes" id="UP000769156">
    <property type="component" value="Unassembled WGS sequence"/>
</dbReference>
<name>A0A921I2P8_9FIRM</name>
<evidence type="ECO:0000313" key="2">
    <source>
        <dbReference type="EMBL" id="HJF95223.1"/>
    </source>
</evidence>
<reference evidence="2" key="1">
    <citation type="journal article" date="2021" name="PeerJ">
        <title>Extensive microbial diversity within the chicken gut microbiome revealed by metagenomics and culture.</title>
        <authorList>
            <person name="Gilroy R."/>
            <person name="Ravi A."/>
            <person name="Getino M."/>
            <person name="Pursley I."/>
            <person name="Horton D.L."/>
            <person name="Alikhan N.F."/>
            <person name="Baker D."/>
            <person name="Gharbi K."/>
            <person name="Hall N."/>
            <person name="Watson M."/>
            <person name="Adriaenssens E.M."/>
            <person name="Foster-Nyarko E."/>
            <person name="Jarju S."/>
            <person name="Secka A."/>
            <person name="Antonio M."/>
            <person name="Oren A."/>
            <person name="Chaudhuri R.R."/>
            <person name="La Ragione R."/>
            <person name="Hildebrand F."/>
            <person name="Pallen M.J."/>
        </authorList>
    </citation>
    <scope>NUCLEOTIDE SEQUENCE</scope>
    <source>
        <strain evidence="2">ChiSjej5B23-16112</strain>
    </source>
</reference>
<proteinExistence type="predicted"/>
<dbReference type="Gene3D" id="1.10.10.10">
    <property type="entry name" value="Winged helix-like DNA-binding domain superfamily/Winged helix DNA-binding domain"/>
    <property type="match status" value="1"/>
</dbReference>
<gene>
    <name evidence="2" type="ORF">K8V82_10620</name>
</gene>
<dbReference type="InterPro" id="IPR036390">
    <property type="entry name" value="WH_DNA-bd_sf"/>
</dbReference>
<comment type="caution">
    <text evidence="2">The sequence shown here is derived from an EMBL/GenBank/DDBJ whole genome shotgun (WGS) entry which is preliminary data.</text>
</comment>
<evidence type="ECO:0000259" key="1">
    <source>
        <dbReference type="Pfam" id="PF01978"/>
    </source>
</evidence>
<dbReference type="InterPro" id="IPR002831">
    <property type="entry name" value="Tscrpt_reg_TrmB_N"/>
</dbReference>
<sequence>MGRADYTDKLMEFGLTRQEASLYYCLLDEGKCSGYEAAKFTGISRSNAYSALASLADKGGARVLEEGHTRKYVAVSPEEFCGNRIRKLAETRDWLQRNAPEKKEAEEGYITIEGQQNIVDKVKNLLASARERAYMVCACDRLPLFERELSRLAGEGKKTVLLTDGPFTLEGEQVKIYPDMQEGTQIGVIVDSRSALTGEMGPGSRNTCLYSGQKNFVELYKRALANEIRLLEYRKGEKML</sequence>
<dbReference type="EMBL" id="DYVY01000179">
    <property type="protein sequence ID" value="HJF95223.1"/>
    <property type="molecule type" value="Genomic_DNA"/>
</dbReference>
<protein>
    <submittedName>
        <fullName evidence="2">TrmB family transcriptional regulator</fullName>
    </submittedName>
</protein>
<dbReference type="InterPro" id="IPR051797">
    <property type="entry name" value="TrmB-like"/>
</dbReference>
<dbReference type="AlphaFoldDB" id="A0A921I2P8"/>
<organism evidence="2 3">
    <name type="scientific">Lachnoclostridium phocaeense</name>
    <dbReference type="NCBI Taxonomy" id="1871021"/>
    <lineage>
        <taxon>Bacteria</taxon>
        <taxon>Bacillati</taxon>
        <taxon>Bacillota</taxon>
        <taxon>Clostridia</taxon>
        <taxon>Lachnospirales</taxon>
        <taxon>Lachnospiraceae</taxon>
    </lineage>
</organism>
<dbReference type="InterPro" id="IPR036388">
    <property type="entry name" value="WH-like_DNA-bd_sf"/>
</dbReference>
<dbReference type="OrthoDB" id="1493540at2"/>
<dbReference type="SUPFAM" id="SSF46785">
    <property type="entry name" value="Winged helix' DNA-binding domain"/>
    <property type="match status" value="1"/>
</dbReference>
<dbReference type="PANTHER" id="PTHR34293">
    <property type="entry name" value="HTH-TYPE TRANSCRIPTIONAL REGULATOR TRMBL2"/>
    <property type="match status" value="1"/>
</dbReference>
<feature type="domain" description="Transcription regulator TrmB N-terminal" evidence="1">
    <location>
        <begin position="10"/>
        <end position="78"/>
    </location>
</feature>
<dbReference type="PANTHER" id="PTHR34293:SF1">
    <property type="entry name" value="HTH-TYPE TRANSCRIPTIONAL REGULATOR TRMBL2"/>
    <property type="match status" value="1"/>
</dbReference>
<dbReference type="Pfam" id="PF01978">
    <property type="entry name" value="TrmB"/>
    <property type="match status" value="1"/>
</dbReference>
<dbReference type="RefSeq" id="WP_076777283.1">
    <property type="nucleotide sequence ID" value="NZ_CALKQL010000002.1"/>
</dbReference>
<reference evidence="2" key="2">
    <citation type="submission" date="2021-09" db="EMBL/GenBank/DDBJ databases">
        <authorList>
            <person name="Gilroy R."/>
        </authorList>
    </citation>
    <scope>NUCLEOTIDE SEQUENCE</scope>
    <source>
        <strain evidence="2">ChiSjej5B23-16112</strain>
    </source>
</reference>